<accession>A0A0W1A1K9</accession>
<dbReference type="AntiFam" id="ANF00011">
    <property type="entry name" value="tRNA translation"/>
</dbReference>
<comment type="caution">
    <text evidence="2">The sequence shown here is derived from an EMBL/GenBank/DDBJ whole genome shotgun (WGS) entry which is preliminary data.</text>
</comment>
<dbReference type="Proteomes" id="UP000054729">
    <property type="component" value="Unassembled WGS sequence"/>
</dbReference>
<reference evidence="2 3" key="1">
    <citation type="submission" date="2015-11" db="EMBL/GenBank/DDBJ databases">
        <title>Genomic analysis of 38 Legionella species identifies large and diverse effector repertoires.</title>
        <authorList>
            <person name="Burstein D."/>
            <person name="Amaro F."/>
            <person name="Zusman T."/>
            <person name="Lifshitz Z."/>
            <person name="Cohen O."/>
            <person name="Gilbert J.A."/>
            <person name="Pupko T."/>
            <person name="Shuman H.A."/>
            <person name="Segal G."/>
        </authorList>
    </citation>
    <scope>NUCLEOTIDE SEQUENCE [LARGE SCALE GENOMIC DNA]</scope>
    <source>
        <strain evidence="2 3">ATCC 51914</strain>
    </source>
</reference>
<name>A0A0W1A1K9_9GAMM</name>
<evidence type="ECO:0000256" key="1">
    <source>
        <dbReference type="SAM" id="MobiDB-lite"/>
    </source>
</evidence>
<proteinExistence type="predicted"/>
<protein>
    <submittedName>
        <fullName evidence="2">Uncharacterized protein</fullName>
    </submittedName>
</protein>
<feature type="region of interest" description="Disordered" evidence="1">
    <location>
        <begin position="60"/>
        <end position="82"/>
    </location>
</feature>
<evidence type="ECO:0000313" key="3">
    <source>
        <dbReference type="Proteomes" id="UP000054729"/>
    </source>
</evidence>
<dbReference type="STRING" id="66969.Lwal_3307"/>
<organism evidence="2 3">
    <name type="scientific">Legionella waltersii</name>
    <dbReference type="NCBI Taxonomy" id="66969"/>
    <lineage>
        <taxon>Bacteria</taxon>
        <taxon>Pseudomonadati</taxon>
        <taxon>Pseudomonadota</taxon>
        <taxon>Gammaproteobacteria</taxon>
        <taxon>Legionellales</taxon>
        <taxon>Legionellaceae</taxon>
        <taxon>Legionella</taxon>
    </lineage>
</organism>
<feature type="region of interest" description="Disordered" evidence="1">
    <location>
        <begin position="1"/>
        <end position="23"/>
    </location>
</feature>
<evidence type="ECO:0000313" key="2">
    <source>
        <dbReference type="EMBL" id="KTD75266.1"/>
    </source>
</evidence>
<sequence>MVRKERLELSRVAPLEPKSSASTNSATFAIRLDYQSVFSSCKDSDRIFELEKIYYTWGERWDSNPRQPGSQPGALPTELRSP</sequence>
<dbReference type="AlphaFoldDB" id="A0A0W1A1K9"/>
<keyword evidence="3" id="KW-1185">Reference proteome</keyword>
<gene>
    <name evidence="2" type="ORF">Lwal_3307</name>
</gene>
<dbReference type="EMBL" id="LNZB01000060">
    <property type="protein sequence ID" value="KTD75266.1"/>
    <property type="molecule type" value="Genomic_DNA"/>
</dbReference>